<proteinExistence type="predicted"/>
<dbReference type="AlphaFoldDB" id="A0A9Q1GMC3"/>
<dbReference type="Proteomes" id="UP001153076">
    <property type="component" value="Unassembled WGS sequence"/>
</dbReference>
<dbReference type="PANTHER" id="PTHR33233">
    <property type="entry name" value="ENDONUCLEASE/EXONUCLEASE/PHOSPHATASE"/>
    <property type="match status" value="1"/>
</dbReference>
<dbReference type="InterPro" id="IPR025558">
    <property type="entry name" value="DUF4283"/>
</dbReference>
<evidence type="ECO:0000256" key="1">
    <source>
        <dbReference type="SAM" id="MobiDB-lite"/>
    </source>
</evidence>
<evidence type="ECO:0000313" key="4">
    <source>
        <dbReference type="Proteomes" id="UP001153076"/>
    </source>
</evidence>
<evidence type="ECO:0000313" key="3">
    <source>
        <dbReference type="EMBL" id="KAJ8421816.1"/>
    </source>
</evidence>
<dbReference type="EMBL" id="JAKOGI010002519">
    <property type="protein sequence ID" value="KAJ8421816.1"/>
    <property type="molecule type" value="Genomic_DNA"/>
</dbReference>
<feature type="region of interest" description="Disordered" evidence="1">
    <location>
        <begin position="1"/>
        <end position="27"/>
    </location>
</feature>
<reference evidence="3" key="1">
    <citation type="submission" date="2022-04" db="EMBL/GenBank/DDBJ databases">
        <title>Carnegiea gigantea Genome sequencing and assembly v2.</title>
        <authorList>
            <person name="Copetti D."/>
            <person name="Sanderson M.J."/>
            <person name="Burquez A."/>
            <person name="Wojciechowski M.F."/>
        </authorList>
    </citation>
    <scope>NUCLEOTIDE SEQUENCE</scope>
    <source>
        <strain evidence="3">SGP5-SGP5p</strain>
        <tissue evidence="3">Aerial part</tissue>
    </source>
</reference>
<dbReference type="Pfam" id="PF14111">
    <property type="entry name" value="DUF4283"/>
    <property type="match status" value="1"/>
</dbReference>
<feature type="compositionally biased region" description="Polar residues" evidence="1">
    <location>
        <begin position="8"/>
        <end position="27"/>
    </location>
</feature>
<feature type="domain" description="DUF4283" evidence="2">
    <location>
        <begin position="90"/>
        <end position="158"/>
    </location>
</feature>
<comment type="caution">
    <text evidence="3">The sequence shown here is derived from an EMBL/GenBank/DDBJ whole genome shotgun (WGS) entry which is preliminary data.</text>
</comment>
<accession>A0A9Q1GMC3</accession>
<gene>
    <name evidence="3" type="ORF">Cgig2_023809</name>
</gene>
<organism evidence="3 4">
    <name type="scientific">Carnegiea gigantea</name>
    <dbReference type="NCBI Taxonomy" id="171969"/>
    <lineage>
        <taxon>Eukaryota</taxon>
        <taxon>Viridiplantae</taxon>
        <taxon>Streptophyta</taxon>
        <taxon>Embryophyta</taxon>
        <taxon>Tracheophyta</taxon>
        <taxon>Spermatophyta</taxon>
        <taxon>Magnoliopsida</taxon>
        <taxon>eudicotyledons</taxon>
        <taxon>Gunneridae</taxon>
        <taxon>Pentapetalae</taxon>
        <taxon>Caryophyllales</taxon>
        <taxon>Cactineae</taxon>
        <taxon>Cactaceae</taxon>
        <taxon>Cactoideae</taxon>
        <taxon>Echinocereeae</taxon>
        <taxon>Carnegiea</taxon>
    </lineage>
</organism>
<evidence type="ECO:0000259" key="2">
    <source>
        <dbReference type="Pfam" id="PF14111"/>
    </source>
</evidence>
<dbReference type="PANTHER" id="PTHR33233:SF17">
    <property type="entry name" value="DUF4283 DOMAIN-CONTAINING PROTEIN"/>
    <property type="match status" value="1"/>
</dbReference>
<dbReference type="OrthoDB" id="1939300at2759"/>
<sequence length="160" mass="18128">MIERKLKSNTSQEFTEPSSSNETVLSTPQTAIRQPLVDQLSPIANRGLITTIASPYDSGTSLKFIPASIVNGEKIAKIEIDDVVSVVAYWQNAVLCLVLGAYPPFNVVDGFIRRIWKQYVINKVIMVRKGFFLVRFTDIQHKLTVVQRGIYFFNNKPFEM</sequence>
<protein>
    <recommendedName>
        <fullName evidence="2">DUF4283 domain-containing protein</fullName>
    </recommendedName>
</protein>
<name>A0A9Q1GMC3_9CARY</name>
<keyword evidence="4" id="KW-1185">Reference proteome</keyword>